<sequence length="172" mass="19004">MGRSFLPSTRALFPFSQGKHKGTGNLETPEPFKIEEKTKAKAKAKAKWTCCQKTLLVLSLLTVVAAVAFLIAFPTIFDTILHSFHAKQNITFHDNDTVTFYQHGGGSGTRKLRATTPQDDQVAVLTPCLWIPCWTSCISPGSNTSFPSFLPPRPRPPRQVCVRVMSQSCAPR</sequence>
<keyword evidence="1" id="KW-0472">Membrane</keyword>
<organism evidence="2 3">
    <name type="scientific">Chionoecetes opilio</name>
    <name type="common">Atlantic snow crab</name>
    <name type="synonym">Cancer opilio</name>
    <dbReference type="NCBI Taxonomy" id="41210"/>
    <lineage>
        <taxon>Eukaryota</taxon>
        <taxon>Metazoa</taxon>
        <taxon>Ecdysozoa</taxon>
        <taxon>Arthropoda</taxon>
        <taxon>Crustacea</taxon>
        <taxon>Multicrustacea</taxon>
        <taxon>Malacostraca</taxon>
        <taxon>Eumalacostraca</taxon>
        <taxon>Eucarida</taxon>
        <taxon>Decapoda</taxon>
        <taxon>Pleocyemata</taxon>
        <taxon>Brachyura</taxon>
        <taxon>Eubrachyura</taxon>
        <taxon>Majoidea</taxon>
        <taxon>Majidae</taxon>
        <taxon>Chionoecetes</taxon>
    </lineage>
</organism>
<evidence type="ECO:0000313" key="3">
    <source>
        <dbReference type="Proteomes" id="UP000770661"/>
    </source>
</evidence>
<comment type="caution">
    <text evidence="2">The sequence shown here is derived from an EMBL/GenBank/DDBJ whole genome shotgun (WGS) entry which is preliminary data.</text>
</comment>
<reference evidence="2" key="1">
    <citation type="submission" date="2020-07" db="EMBL/GenBank/DDBJ databases">
        <title>The High-quality genome of the commercially important snow crab, Chionoecetes opilio.</title>
        <authorList>
            <person name="Jeong J.-H."/>
            <person name="Ryu S."/>
        </authorList>
    </citation>
    <scope>NUCLEOTIDE SEQUENCE</scope>
    <source>
        <strain evidence="2">MADBK_172401_WGS</strain>
        <tissue evidence="2">Digestive gland</tissue>
    </source>
</reference>
<gene>
    <name evidence="2" type="ORF">GWK47_023803</name>
</gene>
<keyword evidence="3" id="KW-1185">Reference proteome</keyword>
<accession>A0A8J5CE71</accession>
<protein>
    <submittedName>
        <fullName evidence="2">Uncharacterized protein</fullName>
    </submittedName>
</protein>
<proteinExistence type="predicted"/>
<name>A0A8J5CE71_CHIOP</name>
<dbReference type="Proteomes" id="UP000770661">
    <property type="component" value="Unassembled WGS sequence"/>
</dbReference>
<evidence type="ECO:0000313" key="2">
    <source>
        <dbReference type="EMBL" id="KAG0709935.1"/>
    </source>
</evidence>
<dbReference type="EMBL" id="JACEEZ010024658">
    <property type="protein sequence ID" value="KAG0709935.1"/>
    <property type="molecule type" value="Genomic_DNA"/>
</dbReference>
<evidence type="ECO:0000256" key="1">
    <source>
        <dbReference type="SAM" id="Phobius"/>
    </source>
</evidence>
<feature type="transmembrane region" description="Helical" evidence="1">
    <location>
        <begin position="55"/>
        <end position="77"/>
    </location>
</feature>
<keyword evidence="1" id="KW-1133">Transmembrane helix</keyword>
<dbReference type="AlphaFoldDB" id="A0A8J5CE71"/>
<keyword evidence="1" id="KW-0812">Transmembrane</keyword>